<dbReference type="Proteomes" id="UP000656813">
    <property type="component" value="Unassembled WGS sequence"/>
</dbReference>
<dbReference type="EMBL" id="BMFV01000008">
    <property type="protein sequence ID" value="GGH79470.1"/>
    <property type="molecule type" value="Genomic_DNA"/>
</dbReference>
<feature type="compositionally biased region" description="Basic and acidic residues" evidence="1">
    <location>
        <begin position="54"/>
        <end position="67"/>
    </location>
</feature>
<protein>
    <submittedName>
        <fullName evidence="2">Uncharacterized protein</fullName>
    </submittedName>
</protein>
<dbReference type="AlphaFoldDB" id="A0A8J3EL35"/>
<keyword evidence="3" id="KW-1185">Reference proteome</keyword>
<evidence type="ECO:0000313" key="2">
    <source>
        <dbReference type="EMBL" id="GGH79470.1"/>
    </source>
</evidence>
<feature type="region of interest" description="Disordered" evidence="1">
    <location>
        <begin position="54"/>
        <end position="74"/>
    </location>
</feature>
<evidence type="ECO:0000313" key="3">
    <source>
        <dbReference type="Proteomes" id="UP000656813"/>
    </source>
</evidence>
<organism evidence="2 3">
    <name type="scientific">Pullulanibacillus pueri</name>
    <dbReference type="NCBI Taxonomy" id="1437324"/>
    <lineage>
        <taxon>Bacteria</taxon>
        <taxon>Bacillati</taxon>
        <taxon>Bacillota</taxon>
        <taxon>Bacilli</taxon>
        <taxon>Bacillales</taxon>
        <taxon>Sporolactobacillaceae</taxon>
        <taxon>Pullulanibacillus</taxon>
    </lineage>
</organism>
<reference evidence="2" key="2">
    <citation type="submission" date="2020-09" db="EMBL/GenBank/DDBJ databases">
        <authorList>
            <person name="Sun Q."/>
            <person name="Zhou Y."/>
        </authorList>
    </citation>
    <scope>NUCLEOTIDE SEQUENCE</scope>
    <source>
        <strain evidence="2">CGMCC 1.12777</strain>
    </source>
</reference>
<evidence type="ECO:0000256" key="1">
    <source>
        <dbReference type="SAM" id="MobiDB-lite"/>
    </source>
</evidence>
<proteinExistence type="predicted"/>
<reference evidence="2" key="1">
    <citation type="journal article" date="2014" name="Int. J. Syst. Evol. Microbiol.">
        <title>Complete genome sequence of Corynebacterium casei LMG S-19264T (=DSM 44701T), isolated from a smear-ripened cheese.</title>
        <authorList>
            <consortium name="US DOE Joint Genome Institute (JGI-PGF)"/>
            <person name="Walter F."/>
            <person name="Albersmeier A."/>
            <person name="Kalinowski J."/>
            <person name="Ruckert C."/>
        </authorList>
    </citation>
    <scope>NUCLEOTIDE SEQUENCE</scope>
    <source>
        <strain evidence="2">CGMCC 1.12777</strain>
    </source>
</reference>
<accession>A0A8J3EL35</accession>
<gene>
    <name evidence="2" type="ORF">GCM10007096_14440</name>
</gene>
<comment type="caution">
    <text evidence="2">The sequence shown here is derived from an EMBL/GenBank/DDBJ whole genome shotgun (WGS) entry which is preliminary data.</text>
</comment>
<name>A0A8J3EL35_9BACL</name>
<sequence>MSICVVDENWVQYKMNLFVKTGIKRKNSFNMIAVHHVYLISPFKRQELIRPLRFTKDNKQQKKESKALDGAPLG</sequence>